<reference evidence="1" key="1">
    <citation type="submission" date="2020-04" db="EMBL/GenBank/DDBJ databases">
        <authorList>
            <person name="Chiriac C."/>
            <person name="Salcher M."/>
            <person name="Ghai R."/>
            <person name="Kavagutti S V."/>
        </authorList>
    </citation>
    <scope>NUCLEOTIDE SEQUENCE</scope>
</reference>
<accession>A0A6J5P0Z4</accession>
<dbReference type="EMBL" id="LR796777">
    <property type="protein sequence ID" value="CAB4164983.1"/>
    <property type="molecule type" value="Genomic_DNA"/>
</dbReference>
<protein>
    <submittedName>
        <fullName evidence="1">Uncharacterized protein</fullName>
    </submittedName>
</protein>
<sequence>MPLVSARTVTAANQWTTPIFVAGSFTVTIRRAGLNAGTVGLLGGTTVTVQRSTDGGVTYQDVDRWKRTSEDLGFEGDVALYTIGVKSGEFGTGGEGDVFVGIAYVGAPKS</sequence>
<evidence type="ECO:0000313" key="1">
    <source>
        <dbReference type="EMBL" id="CAB4164983.1"/>
    </source>
</evidence>
<name>A0A6J5P0Z4_9CAUD</name>
<organism evidence="1">
    <name type="scientific">uncultured Caudovirales phage</name>
    <dbReference type="NCBI Taxonomy" id="2100421"/>
    <lineage>
        <taxon>Viruses</taxon>
        <taxon>Duplodnaviria</taxon>
        <taxon>Heunggongvirae</taxon>
        <taxon>Uroviricota</taxon>
        <taxon>Caudoviricetes</taxon>
        <taxon>Peduoviridae</taxon>
        <taxon>Maltschvirus</taxon>
        <taxon>Maltschvirus maltsch</taxon>
    </lineage>
</organism>
<proteinExistence type="predicted"/>
<gene>
    <name evidence="1" type="ORF">UFOVP824_17</name>
</gene>